<sequence length="207" mass="23045">MQTRTFFFFVSCPFFFFFFFSFSFRCTIGTSMAFLLSCTLPAYLPWECVLLLLHVMMTIPTFRSMLKTQDTGESRAERPDRVGNVQVLHVAASWSLASRFPFLCCAAFFLPPGPPSFDRRASNLCNSNNECILSTYTARRESPVPVSVTTDVARTQPGDLLSWTALDLTPHGPPATGKRGQPAPSLRSCLAAKCSFRSLYVSVPLPL</sequence>
<feature type="non-terminal residue" evidence="2">
    <location>
        <position position="207"/>
    </location>
</feature>
<reference evidence="2" key="1">
    <citation type="submission" date="2010-05" db="EMBL/GenBank/DDBJ databases">
        <title>The Genome Sequence of Magnaporthe poae strain ATCC 64411.</title>
        <authorList>
            <consortium name="The Broad Institute Genome Sequencing Platform"/>
            <consortium name="Broad Institute Genome Sequencing Center for Infectious Disease"/>
            <person name="Ma L.-J."/>
            <person name="Dead R."/>
            <person name="Young S."/>
            <person name="Zeng Q."/>
            <person name="Koehrsen M."/>
            <person name="Alvarado L."/>
            <person name="Berlin A."/>
            <person name="Chapman S.B."/>
            <person name="Chen Z."/>
            <person name="Freedman E."/>
            <person name="Gellesch M."/>
            <person name="Goldberg J."/>
            <person name="Griggs A."/>
            <person name="Gujja S."/>
            <person name="Heilman E.R."/>
            <person name="Heiman D."/>
            <person name="Hepburn T."/>
            <person name="Howarth C."/>
            <person name="Jen D."/>
            <person name="Larson L."/>
            <person name="Mehta T."/>
            <person name="Neiman D."/>
            <person name="Pearson M."/>
            <person name="Roberts A."/>
            <person name="Saif S."/>
            <person name="Shea T."/>
            <person name="Shenoy N."/>
            <person name="Sisk P."/>
            <person name="Stolte C."/>
            <person name="Sykes S."/>
            <person name="Walk T."/>
            <person name="White J."/>
            <person name="Yandava C."/>
            <person name="Haas B."/>
            <person name="Nusbaum C."/>
            <person name="Birren B."/>
        </authorList>
    </citation>
    <scope>NUCLEOTIDE SEQUENCE</scope>
    <source>
        <strain evidence="2">ATCC 64411</strain>
    </source>
</reference>
<keyword evidence="1" id="KW-1133">Transmembrane helix</keyword>
<gene>
    <name evidence="2" type="ORF">MAPG_08869</name>
</gene>
<reference evidence="2" key="2">
    <citation type="submission" date="2011-03" db="EMBL/GenBank/DDBJ databases">
        <title>Annotation of Magnaporthe poae ATCC 64411.</title>
        <authorList>
            <person name="Ma L.-J."/>
            <person name="Dead R."/>
            <person name="Young S.K."/>
            <person name="Zeng Q."/>
            <person name="Gargeya S."/>
            <person name="Fitzgerald M."/>
            <person name="Haas B."/>
            <person name="Abouelleil A."/>
            <person name="Alvarado L."/>
            <person name="Arachchi H.M."/>
            <person name="Berlin A."/>
            <person name="Brown A."/>
            <person name="Chapman S.B."/>
            <person name="Chen Z."/>
            <person name="Dunbar C."/>
            <person name="Freedman E."/>
            <person name="Gearin G."/>
            <person name="Gellesch M."/>
            <person name="Goldberg J."/>
            <person name="Griggs A."/>
            <person name="Gujja S."/>
            <person name="Heiman D."/>
            <person name="Howarth C."/>
            <person name="Larson L."/>
            <person name="Lui A."/>
            <person name="MacDonald P.J.P."/>
            <person name="Mehta T."/>
            <person name="Montmayeur A."/>
            <person name="Murphy C."/>
            <person name="Neiman D."/>
            <person name="Pearson M."/>
            <person name="Priest M."/>
            <person name="Roberts A."/>
            <person name="Saif S."/>
            <person name="Shea T."/>
            <person name="Shenoy N."/>
            <person name="Sisk P."/>
            <person name="Stolte C."/>
            <person name="Sykes S."/>
            <person name="Yandava C."/>
            <person name="Wortman J."/>
            <person name="Nusbaum C."/>
            <person name="Birren B."/>
        </authorList>
    </citation>
    <scope>NUCLEOTIDE SEQUENCE</scope>
    <source>
        <strain evidence="2">ATCC 64411</strain>
    </source>
</reference>
<feature type="transmembrane region" description="Helical" evidence="1">
    <location>
        <begin position="6"/>
        <end position="26"/>
    </location>
</feature>
<proteinExistence type="predicted"/>
<dbReference type="AlphaFoldDB" id="A0A0H2U0I4"/>
<dbReference type="VEuPathDB" id="FungiDB:MAPG_08869"/>
<keyword evidence="1" id="KW-0472">Membrane</keyword>
<accession>A0A0H2U0I4</accession>
<evidence type="ECO:0000313" key="2">
    <source>
        <dbReference type="EMBL" id="KLU89900.1"/>
    </source>
</evidence>
<protein>
    <submittedName>
        <fullName evidence="2">Uncharacterized protein</fullName>
    </submittedName>
</protein>
<dbReference type="EMBL" id="GL876973">
    <property type="protein sequence ID" value="KLU89900.1"/>
    <property type="molecule type" value="Genomic_DNA"/>
</dbReference>
<feature type="transmembrane region" description="Helical" evidence="1">
    <location>
        <begin position="33"/>
        <end position="57"/>
    </location>
</feature>
<keyword evidence="1" id="KW-0812">Transmembrane</keyword>
<name>A0A0H2U0I4_MAGP6</name>
<organism evidence="2">
    <name type="scientific">Magnaporthiopsis poae (strain ATCC 64411 / 73-15)</name>
    <name type="common">Kentucky bluegrass fungus</name>
    <name type="synonym">Magnaporthe poae</name>
    <dbReference type="NCBI Taxonomy" id="644358"/>
    <lineage>
        <taxon>Eukaryota</taxon>
        <taxon>Fungi</taxon>
        <taxon>Dikarya</taxon>
        <taxon>Ascomycota</taxon>
        <taxon>Pezizomycotina</taxon>
        <taxon>Sordariomycetes</taxon>
        <taxon>Sordariomycetidae</taxon>
        <taxon>Magnaporthales</taxon>
        <taxon>Magnaporthaceae</taxon>
        <taxon>Magnaporthiopsis</taxon>
    </lineage>
</organism>
<evidence type="ECO:0000256" key="1">
    <source>
        <dbReference type="SAM" id="Phobius"/>
    </source>
</evidence>